<dbReference type="CDD" id="cd17536">
    <property type="entry name" value="REC_YesN-like"/>
    <property type="match status" value="1"/>
</dbReference>
<evidence type="ECO:0000256" key="4">
    <source>
        <dbReference type="PROSITE-ProRule" id="PRU00169"/>
    </source>
</evidence>
<dbReference type="InterPro" id="IPR018062">
    <property type="entry name" value="HTH_AraC-typ_CS"/>
</dbReference>
<sequence length="539" mass="63055">MSQFHVLIVDDEIHSIRGVQAGVNWEKYEITSVYTANNLRQAQEVFLNHKVDLLLCDIEMPKGSGLDLLKWVREQYSETEAIFLTCHSDFFYAKQALQLKSFNYLLKPVDYQELEEVIQEALDKIKKDREARMVEESYLQLKKSHYTVMEERFWLDLINQVFPATKETIEKQLKNYHLSYSDINTFLPILFHVQEWKEDLSVHEEKVSQYALKKALAEIVEEYHMDGYVLNLEDGYVLMIIALEDSINLKEFKENCNQFVLEFAEFFLCDLCGYIGHQVPIEELVGMVQALHEFDRNNVTVSNKTMVCNNQKKSLCSLPLLPTADWTSLMKSGPKEKFLESINLYFTNWRKADENITAQSLHLFYQDFLQLIFYVLQVKGIQANQVYSQNLLTEKPQRVLKSLNSLHNWVIYIADVAMDQLHLPQEKGSVVDIVKKYIHDHLGEQRLSREDIANFVYLNPDYLTRLFKKQTGLSISDYLQLQRIEYAKKLLLETKLPVSEVALSAGYSNFSYFSTIFKKATKSNPMEYRKKSLFSEKSL</sequence>
<proteinExistence type="predicted"/>
<dbReference type="RefSeq" id="WP_186446358.1">
    <property type="nucleotide sequence ID" value="NZ_VIVN01000001.1"/>
</dbReference>
<evidence type="ECO:0000256" key="2">
    <source>
        <dbReference type="ARBA" id="ARBA00023125"/>
    </source>
</evidence>
<organism evidence="7 8">
    <name type="scientific">Neobacillus bataviensis</name>
    <dbReference type="NCBI Taxonomy" id="220685"/>
    <lineage>
        <taxon>Bacteria</taxon>
        <taxon>Bacillati</taxon>
        <taxon>Bacillota</taxon>
        <taxon>Bacilli</taxon>
        <taxon>Bacillales</taxon>
        <taxon>Bacillaceae</taxon>
        <taxon>Neobacillus</taxon>
    </lineage>
</organism>
<reference evidence="7 8" key="1">
    <citation type="submission" date="2019-06" db="EMBL/GenBank/DDBJ databases">
        <title>Sorghum-associated microbial communities from plants grown in Nebraska, USA.</title>
        <authorList>
            <person name="Schachtman D."/>
        </authorList>
    </citation>
    <scope>NUCLEOTIDE SEQUENCE [LARGE SCALE GENOMIC DNA]</scope>
    <source>
        <strain evidence="7 8">2482</strain>
    </source>
</reference>
<evidence type="ECO:0000259" key="5">
    <source>
        <dbReference type="PROSITE" id="PS01124"/>
    </source>
</evidence>
<keyword evidence="1" id="KW-0805">Transcription regulation</keyword>
<dbReference type="EMBL" id="VIVN01000001">
    <property type="protein sequence ID" value="TWE09136.1"/>
    <property type="molecule type" value="Genomic_DNA"/>
</dbReference>
<dbReference type="GO" id="GO:0043565">
    <property type="term" value="F:sequence-specific DNA binding"/>
    <property type="evidence" value="ECO:0007669"/>
    <property type="project" value="InterPro"/>
</dbReference>
<dbReference type="AlphaFoldDB" id="A0A561E0G4"/>
<dbReference type="PROSITE" id="PS50110">
    <property type="entry name" value="RESPONSE_REGULATORY"/>
    <property type="match status" value="1"/>
</dbReference>
<comment type="caution">
    <text evidence="7">The sequence shown here is derived from an EMBL/GenBank/DDBJ whole genome shotgun (WGS) entry which is preliminary data.</text>
</comment>
<dbReference type="Proteomes" id="UP000319671">
    <property type="component" value="Unassembled WGS sequence"/>
</dbReference>
<keyword evidence="4" id="KW-0597">Phosphoprotein</keyword>
<dbReference type="GO" id="GO:0000160">
    <property type="term" value="P:phosphorelay signal transduction system"/>
    <property type="evidence" value="ECO:0007669"/>
    <property type="project" value="InterPro"/>
</dbReference>
<keyword evidence="3" id="KW-0804">Transcription</keyword>
<feature type="domain" description="HTH araC/xylS-type" evidence="5">
    <location>
        <begin position="432"/>
        <end position="531"/>
    </location>
</feature>
<keyword evidence="2" id="KW-0238">DNA-binding</keyword>
<dbReference type="InterPro" id="IPR009057">
    <property type="entry name" value="Homeodomain-like_sf"/>
</dbReference>
<dbReference type="PRINTS" id="PR00032">
    <property type="entry name" value="HTHARAC"/>
</dbReference>
<dbReference type="PANTHER" id="PTHR43280">
    <property type="entry name" value="ARAC-FAMILY TRANSCRIPTIONAL REGULATOR"/>
    <property type="match status" value="1"/>
</dbReference>
<evidence type="ECO:0000256" key="3">
    <source>
        <dbReference type="ARBA" id="ARBA00023163"/>
    </source>
</evidence>
<dbReference type="InterPro" id="IPR001789">
    <property type="entry name" value="Sig_transdc_resp-reg_receiver"/>
</dbReference>
<dbReference type="Gene3D" id="1.10.10.60">
    <property type="entry name" value="Homeodomain-like"/>
    <property type="match status" value="2"/>
</dbReference>
<feature type="domain" description="Response regulatory" evidence="6">
    <location>
        <begin position="5"/>
        <end position="122"/>
    </location>
</feature>
<dbReference type="InterPro" id="IPR020449">
    <property type="entry name" value="Tscrpt_reg_AraC-type_HTH"/>
</dbReference>
<dbReference type="Pfam" id="PF00072">
    <property type="entry name" value="Response_reg"/>
    <property type="match status" value="1"/>
</dbReference>
<dbReference type="GO" id="GO:0003700">
    <property type="term" value="F:DNA-binding transcription factor activity"/>
    <property type="evidence" value="ECO:0007669"/>
    <property type="project" value="InterPro"/>
</dbReference>
<evidence type="ECO:0000313" key="8">
    <source>
        <dbReference type="Proteomes" id="UP000319671"/>
    </source>
</evidence>
<dbReference type="PROSITE" id="PS01124">
    <property type="entry name" value="HTH_ARAC_FAMILY_2"/>
    <property type="match status" value="1"/>
</dbReference>
<feature type="modified residue" description="4-aspartylphosphate" evidence="4">
    <location>
        <position position="57"/>
    </location>
</feature>
<dbReference type="SUPFAM" id="SSF46689">
    <property type="entry name" value="Homeodomain-like"/>
    <property type="match status" value="2"/>
</dbReference>
<dbReference type="SUPFAM" id="SSF52172">
    <property type="entry name" value="CheY-like"/>
    <property type="match status" value="1"/>
</dbReference>
<dbReference type="SMART" id="SM00342">
    <property type="entry name" value="HTH_ARAC"/>
    <property type="match status" value="1"/>
</dbReference>
<keyword evidence="8" id="KW-1185">Reference proteome</keyword>
<dbReference type="PANTHER" id="PTHR43280:SF34">
    <property type="entry name" value="ARAC-FAMILY TRANSCRIPTIONAL REGULATOR"/>
    <property type="match status" value="1"/>
</dbReference>
<dbReference type="SMART" id="SM00448">
    <property type="entry name" value="REC"/>
    <property type="match status" value="1"/>
</dbReference>
<dbReference type="Pfam" id="PF12833">
    <property type="entry name" value="HTH_18"/>
    <property type="match status" value="1"/>
</dbReference>
<evidence type="ECO:0000313" key="7">
    <source>
        <dbReference type="EMBL" id="TWE09136.1"/>
    </source>
</evidence>
<protein>
    <submittedName>
        <fullName evidence="7">Two-component system response regulator YesN</fullName>
    </submittedName>
</protein>
<dbReference type="InterPro" id="IPR018060">
    <property type="entry name" value="HTH_AraC"/>
</dbReference>
<evidence type="ECO:0000256" key="1">
    <source>
        <dbReference type="ARBA" id="ARBA00023015"/>
    </source>
</evidence>
<gene>
    <name evidence="7" type="ORF">FB550_1011168</name>
</gene>
<dbReference type="Gene3D" id="3.40.50.2300">
    <property type="match status" value="1"/>
</dbReference>
<evidence type="ECO:0000259" key="6">
    <source>
        <dbReference type="PROSITE" id="PS50110"/>
    </source>
</evidence>
<accession>A0A561E0G4</accession>
<name>A0A561E0G4_9BACI</name>
<dbReference type="InterPro" id="IPR011006">
    <property type="entry name" value="CheY-like_superfamily"/>
</dbReference>
<dbReference type="PROSITE" id="PS00041">
    <property type="entry name" value="HTH_ARAC_FAMILY_1"/>
    <property type="match status" value="1"/>
</dbReference>